<dbReference type="EMBL" id="BMIV01000003">
    <property type="protein sequence ID" value="GGF63235.1"/>
    <property type="molecule type" value="Genomic_DNA"/>
</dbReference>
<evidence type="ECO:0000256" key="10">
    <source>
        <dbReference type="ARBA" id="ARBA00023299"/>
    </source>
</evidence>
<comment type="pathway">
    <text evidence="2">Amino-acid biosynthesis; L-serine biosynthesis; L-serine from 3-phospho-D-glycerate: step 2/3.</text>
</comment>
<dbReference type="InterPro" id="IPR015422">
    <property type="entry name" value="PyrdxlP-dep_Trfase_small"/>
</dbReference>
<protein>
    <recommendedName>
        <fullName evidence="4">phosphoserine transaminase</fullName>
        <ecNumber evidence="4">2.6.1.52</ecNumber>
    </recommendedName>
</protein>
<keyword evidence="10" id="KW-0718">Serine biosynthesis</keyword>
<comment type="cofactor">
    <cofactor evidence="1">
        <name>pyridoxal 5'-phosphate</name>
        <dbReference type="ChEBI" id="CHEBI:597326"/>
    </cofactor>
</comment>
<dbReference type="InterPro" id="IPR015421">
    <property type="entry name" value="PyrdxlP-dep_Trfase_major"/>
</dbReference>
<name>A0ABQ1VFR4_9RHOB</name>
<dbReference type="SUPFAM" id="SSF53383">
    <property type="entry name" value="PLP-dependent transferases"/>
    <property type="match status" value="1"/>
</dbReference>
<evidence type="ECO:0000256" key="4">
    <source>
        <dbReference type="ARBA" id="ARBA00013030"/>
    </source>
</evidence>
<dbReference type="PANTHER" id="PTHR21152:SF40">
    <property type="entry name" value="ALANINE--GLYOXYLATE AMINOTRANSFERASE"/>
    <property type="match status" value="1"/>
</dbReference>
<dbReference type="RefSeq" id="WP_188714609.1">
    <property type="nucleotide sequence ID" value="NZ_BMIV01000003.1"/>
</dbReference>
<proteinExistence type="inferred from homology"/>
<comment type="similarity">
    <text evidence="3">Belongs to the class-V pyridoxal-phosphate-dependent aminotransferase family. SerC subfamily.</text>
</comment>
<reference evidence="13" key="1">
    <citation type="journal article" date="2019" name="Int. J. Syst. Evol. Microbiol.">
        <title>The Global Catalogue of Microorganisms (GCM) 10K type strain sequencing project: providing services to taxonomists for standard genome sequencing and annotation.</title>
        <authorList>
            <consortium name="The Broad Institute Genomics Platform"/>
            <consortium name="The Broad Institute Genome Sequencing Center for Infectious Disease"/>
            <person name="Wu L."/>
            <person name="Ma J."/>
        </authorList>
    </citation>
    <scope>NUCLEOTIDE SEQUENCE [LARGE SCALE GENOMIC DNA]</scope>
    <source>
        <strain evidence="13">CGMCC 1.15419</strain>
    </source>
</reference>
<keyword evidence="5" id="KW-0963">Cytoplasm</keyword>
<keyword evidence="6 12" id="KW-0032">Aminotransferase</keyword>
<keyword evidence="8" id="KW-0808">Transferase</keyword>
<organism evidence="12 13">
    <name type="scientific">Paracoccus acridae</name>
    <dbReference type="NCBI Taxonomy" id="1795310"/>
    <lineage>
        <taxon>Bacteria</taxon>
        <taxon>Pseudomonadati</taxon>
        <taxon>Pseudomonadota</taxon>
        <taxon>Alphaproteobacteria</taxon>
        <taxon>Rhodobacterales</taxon>
        <taxon>Paracoccaceae</taxon>
        <taxon>Paracoccus</taxon>
    </lineage>
</organism>
<dbReference type="CDD" id="cd01494">
    <property type="entry name" value="AAT_I"/>
    <property type="match status" value="1"/>
</dbReference>
<dbReference type="NCBIfam" id="TIGR01365">
    <property type="entry name" value="serC_2"/>
    <property type="match status" value="1"/>
</dbReference>
<dbReference type="EC" id="2.6.1.52" evidence="4"/>
<dbReference type="PIRSF" id="PIRSF000525">
    <property type="entry name" value="SerC"/>
    <property type="match status" value="1"/>
</dbReference>
<evidence type="ECO:0000256" key="7">
    <source>
        <dbReference type="ARBA" id="ARBA00022605"/>
    </source>
</evidence>
<keyword evidence="7" id="KW-0028">Amino-acid biosynthesis</keyword>
<dbReference type="GO" id="GO:0008483">
    <property type="term" value="F:transaminase activity"/>
    <property type="evidence" value="ECO:0007669"/>
    <property type="project" value="UniProtKB-KW"/>
</dbReference>
<dbReference type="NCBIfam" id="NF002841">
    <property type="entry name" value="PRK03080.1-2"/>
    <property type="match status" value="1"/>
</dbReference>
<dbReference type="PANTHER" id="PTHR21152">
    <property type="entry name" value="AMINOTRANSFERASE CLASS V"/>
    <property type="match status" value="1"/>
</dbReference>
<dbReference type="Proteomes" id="UP000640509">
    <property type="component" value="Unassembled WGS sequence"/>
</dbReference>
<dbReference type="InterPro" id="IPR015424">
    <property type="entry name" value="PyrdxlP-dep_Trfase"/>
</dbReference>
<comment type="catalytic activity">
    <reaction evidence="11">
        <text>O-phospho-L-serine + 2-oxoglutarate = 3-phosphooxypyruvate + L-glutamate</text>
        <dbReference type="Rhea" id="RHEA:14329"/>
        <dbReference type="ChEBI" id="CHEBI:16810"/>
        <dbReference type="ChEBI" id="CHEBI:18110"/>
        <dbReference type="ChEBI" id="CHEBI:29985"/>
        <dbReference type="ChEBI" id="CHEBI:57524"/>
        <dbReference type="EC" id="2.6.1.52"/>
    </reaction>
</comment>
<evidence type="ECO:0000256" key="3">
    <source>
        <dbReference type="ARBA" id="ARBA00006904"/>
    </source>
</evidence>
<evidence type="ECO:0000256" key="9">
    <source>
        <dbReference type="ARBA" id="ARBA00022898"/>
    </source>
</evidence>
<evidence type="ECO:0000256" key="2">
    <source>
        <dbReference type="ARBA" id="ARBA00005099"/>
    </source>
</evidence>
<evidence type="ECO:0000313" key="12">
    <source>
        <dbReference type="EMBL" id="GGF63235.1"/>
    </source>
</evidence>
<accession>A0ABQ1VFR4</accession>
<dbReference type="InterPro" id="IPR022278">
    <property type="entry name" value="Pser_aminoTfrase"/>
</dbReference>
<dbReference type="Gene3D" id="3.40.640.10">
    <property type="entry name" value="Type I PLP-dependent aspartate aminotransferase-like (Major domain)"/>
    <property type="match status" value="1"/>
</dbReference>
<keyword evidence="9" id="KW-0663">Pyridoxal phosphate</keyword>
<evidence type="ECO:0000313" key="13">
    <source>
        <dbReference type="Proteomes" id="UP000640509"/>
    </source>
</evidence>
<keyword evidence="13" id="KW-1185">Reference proteome</keyword>
<evidence type="ECO:0000256" key="11">
    <source>
        <dbReference type="ARBA" id="ARBA00049007"/>
    </source>
</evidence>
<dbReference type="Gene3D" id="3.90.1150.10">
    <property type="entry name" value="Aspartate Aminotransferase, domain 1"/>
    <property type="match status" value="1"/>
</dbReference>
<evidence type="ECO:0000256" key="1">
    <source>
        <dbReference type="ARBA" id="ARBA00001933"/>
    </source>
</evidence>
<evidence type="ECO:0000256" key="8">
    <source>
        <dbReference type="ARBA" id="ARBA00022679"/>
    </source>
</evidence>
<comment type="caution">
    <text evidence="12">The sequence shown here is derived from an EMBL/GenBank/DDBJ whole genome shotgun (WGS) entry which is preliminary data.</text>
</comment>
<evidence type="ECO:0000256" key="6">
    <source>
        <dbReference type="ARBA" id="ARBA00022576"/>
    </source>
</evidence>
<gene>
    <name evidence="12" type="primary">serC</name>
    <name evidence="12" type="ORF">GCM10011402_14120</name>
</gene>
<sequence>MKDLTIPAARPVNPRFSSGPCAKIPHYTLDLLSDAPLGRSHRAAIGKAKLAEAIDLTREVLGVPADYRIGIVPGSDTGAVEMAMWSLLGARPVEMLAWESFGEGWVTDAVKQLKLDATVRKAEYGRIVDFAQVDFDKDVVFTWNGTTSGVRVPNGNAIPAGRAGLTICDATSAAFAMDLPWDKLDVVTFSWQKVLGGEGAHGMLILSPRAVERLESYTPGWPLPKIFRLTKGGKLIEGIFKGETINTPSMLAVEDYLVALKWARSLGGVKALIARADANAKAVRDFIADKDWIADLAEDPATASNTSVCLRFTDPAIKDGAAFAKAVAKRLEKEGVALDAGAYRDAPAGLRIWCGSTVETSDVAALMPWIEWAYRAELAAQA</sequence>
<dbReference type="InterPro" id="IPR006271">
    <property type="entry name" value="Pser_aminoTfrase_methanosarc"/>
</dbReference>
<evidence type="ECO:0000256" key="5">
    <source>
        <dbReference type="ARBA" id="ARBA00022490"/>
    </source>
</evidence>